<evidence type="ECO:0000259" key="5">
    <source>
        <dbReference type="PROSITE" id="PS51352"/>
    </source>
</evidence>
<dbReference type="InterPro" id="IPR050553">
    <property type="entry name" value="Thioredoxin_ResA/DsbE_sf"/>
</dbReference>
<sequence>MKPNKSKRSQFNSSQLITLKIDKPQQFDSLSKRLALDSFVISTFAHFPEQYYYQQKRAERISDFLFSGASEYYGIDTTLLSYDPELDAETIFIVGKRNEDCIVIPDYNNNNVLSDDKPIIIKKWFSKNDTKNSKSYPEIRINNLNGFYDGKHFTFSQQFRIRPLIRDTILLSGQYKILELSLSLDFNEFYSGKFKANGHFYKVGLRNFNASALFNDKTTFIGIAKYGKKYEYEKSHDLTTLKKIGDTIKIKKDFFELSRVLTVEQGLLLRKLPLDKQIYSDNIWGDFSFTDLLTSDTVHTKSLLSNAKYLFIDFWGSWCKPCIAGLPDLIEFKKELSGKGVAFVGIAYDKEENVDMLKDIITTYKIEWPQSFIPMNSSYSLIKKYNVQYFPSFLLIDSENKIIYRAKGMEGLERIKQVIETMKF</sequence>
<dbReference type="AlphaFoldDB" id="A0A9X2XPW0"/>
<dbReference type="Proteomes" id="UP001155483">
    <property type="component" value="Unassembled WGS sequence"/>
</dbReference>
<reference evidence="6" key="1">
    <citation type="submission" date="2022-09" db="EMBL/GenBank/DDBJ databases">
        <authorList>
            <person name="Yuan C."/>
            <person name="Ke Z."/>
        </authorList>
    </citation>
    <scope>NUCLEOTIDE SEQUENCE</scope>
    <source>
        <strain evidence="6">LB-8</strain>
    </source>
</reference>
<keyword evidence="3" id="KW-1015">Disulfide bond</keyword>
<dbReference type="PROSITE" id="PS51352">
    <property type="entry name" value="THIOREDOXIN_2"/>
    <property type="match status" value="1"/>
</dbReference>
<keyword evidence="2" id="KW-0201">Cytochrome c-type biogenesis</keyword>
<feature type="domain" description="Thioredoxin" evidence="5">
    <location>
        <begin position="266"/>
        <end position="424"/>
    </location>
</feature>
<dbReference type="InterPro" id="IPR013766">
    <property type="entry name" value="Thioredoxin_domain"/>
</dbReference>
<evidence type="ECO:0000256" key="2">
    <source>
        <dbReference type="ARBA" id="ARBA00022748"/>
    </source>
</evidence>
<reference evidence="6" key="2">
    <citation type="submission" date="2023-04" db="EMBL/GenBank/DDBJ databases">
        <title>Paracnuella aquatica gen. nov., sp. nov., a member of the family Chitinophagaceae isolated from a hot spring.</title>
        <authorList>
            <person name="Wang C."/>
        </authorList>
    </citation>
    <scope>NUCLEOTIDE SEQUENCE</scope>
    <source>
        <strain evidence="6">LB-8</strain>
    </source>
</reference>
<gene>
    <name evidence="6" type="ORF">OCK74_22735</name>
</gene>
<dbReference type="PANTHER" id="PTHR42852">
    <property type="entry name" value="THIOL:DISULFIDE INTERCHANGE PROTEIN DSBE"/>
    <property type="match status" value="1"/>
</dbReference>
<evidence type="ECO:0000313" key="6">
    <source>
        <dbReference type="EMBL" id="MCU7551954.1"/>
    </source>
</evidence>
<dbReference type="EMBL" id="JAOTIF010000026">
    <property type="protein sequence ID" value="MCU7551954.1"/>
    <property type="molecule type" value="Genomic_DNA"/>
</dbReference>
<protein>
    <submittedName>
        <fullName evidence="6">TlpA family protein disulfide reductase</fullName>
    </submittedName>
</protein>
<keyword evidence="7" id="KW-1185">Reference proteome</keyword>
<evidence type="ECO:0000256" key="3">
    <source>
        <dbReference type="ARBA" id="ARBA00023157"/>
    </source>
</evidence>
<dbReference type="PANTHER" id="PTHR42852:SF6">
    <property type="entry name" value="THIOL:DISULFIDE INTERCHANGE PROTEIN DSBE"/>
    <property type="match status" value="1"/>
</dbReference>
<dbReference type="RefSeq" id="WP_279299391.1">
    <property type="nucleotide sequence ID" value="NZ_JAOTIF010000026.1"/>
</dbReference>
<keyword evidence="4" id="KW-0676">Redox-active center</keyword>
<evidence type="ECO:0000256" key="1">
    <source>
        <dbReference type="ARBA" id="ARBA00004196"/>
    </source>
</evidence>
<dbReference type="InterPro" id="IPR036249">
    <property type="entry name" value="Thioredoxin-like_sf"/>
</dbReference>
<accession>A0A9X2XPW0</accession>
<organism evidence="6 7">
    <name type="scientific">Paraflavisolibacter caeni</name>
    <dbReference type="NCBI Taxonomy" id="2982496"/>
    <lineage>
        <taxon>Bacteria</taxon>
        <taxon>Pseudomonadati</taxon>
        <taxon>Bacteroidota</taxon>
        <taxon>Chitinophagia</taxon>
        <taxon>Chitinophagales</taxon>
        <taxon>Chitinophagaceae</taxon>
        <taxon>Paraflavisolibacter</taxon>
    </lineage>
</organism>
<dbReference type="GO" id="GO:0030313">
    <property type="term" value="C:cell envelope"/>
    <property type="evidence" value="ECO:0007669"/>
    <property type="project" value="UniProtKB-SubCell"/>
</dbReference>
<dbReference type="GO" id="GO:0017004">
    <property type="term" value="P:cytochrome complex assembly"/>
    <property type="evidence" value="ECO:0007669"/>
    <property type="project" value="UniProtKB-KW"/>
</dbReference>
<evidence type="ECO:0000313" key="7">
    <source>
        <dbReference type="Proteomes" id="UP001155483"/>
    </source>
</evidence>
<dbReference type="SUPFAM" id="SSF52833">
    <property type="entry name" value="Thioredoxin-like"/>
    <property type="match status" value="1"/>
</dbReference>
<dbReference type="CDD" id="cd02966">
    <property type="entry name" value="TlpA_like_family"/>
    <property type="match status" value="1"/>
</dbReference>
<evidence type="ECO:0000256" key="4">
    <source>
        <dbReference type="ARBA" id="ARBA00023284"/>
    </source>
</evidence>
<comment type="subcellular location">
    <subcellularLocation>
        <location evidence="1">Cell envelope</location>
    </subcellularLocation>
</comment>
<dbReference type="Gene3D" id="3.40.30.10">
    <property type="entry name" value="Glutaredoxin"/>
    <property type="match status" value="1"/>
</dbReference>
<name>A0A9X2XPW0_9BACT</name>
<comment type="caution">
    <text evidence="6">The sequence shown here is derived from an EMBL/GenBank/DDBJ whole genome shotgun (WGS) entry which is preliminary data.</text>
</comment>
<proteinExistence type="predicted"/>
<dbReference type="InterPro" id="IPR012336">
    <property type="entry name" value="Thioredoxin-like_fold"/>
</dbReference>
<dbReference type="Pfam" id="PF13905">
    <property type="entry name" value="Thioredoxin_8"/>
    <property type="match status" value="1"/>
</dbReference>